<dbReference type="OrthoDB" id="9776053at2"/>
<dbReference type="InterPro" id="IPR056412">
    <property type="entry name" value="Ig_CycH"/>
</dbReference>
<keyword evidence="2" id="KW-0201">Cytochrome c-type biogenesis</keyword>
<feature type="domain" description="Cytochrome c-type biogenesis protein H Ig-like" evidence="7">
    <location>
        <begin position="315"/>
        <end position="418"/>
    </location>
</feature>
<gene>
    <name evidence="9" type="ORF">DIC66_18580</name>
</gene>
<comment type="caution">
    <text evidence="9">The sequence shown here is derived from an EMBL/GenBank/DDBJ whole genome shotgun (WGS) entry which is preliminary data.</text>
</comment>
<dbReference type="RefSeq" id="WP_117179681.1">
    <property type="nucleotide sequence ID" value="NZ_QFZK01000017.1"/>
</dbReference>
<evidence type="ECO:0000259" key="8">
    <source>
        <dbReference type="Pfam" id="PF23914"/>
    </source>
</evidence>
<dbReference type="InterPro" id="IPR051263">
    <property type="entry name" value="C-type_cytochrome_biogenesis"/>
</dbReference>
<dbReference type="GO" id="GO:0017004">
    <property type="term" value="P:cytochrome complex assembly"/>
    <property type="evidence" value="ECO:0007669"/>
    <property type="project" value="UniProtKB-KW"/>
</dbReference>
<dbReference type="Pfam" id="PF23914">
    <property type="entry name" value="TPR_CcmH_CycH"/>
    <property type="match status" value="1"/>
</dbReference>
<dbReference type="PANTHER" id="PTHR47870">
    <property type="entry name" value="CYTOCHROME C-TYPE BIOGENESIS PROTEIN CCMH"/>
    <property type="match status" value="1"/>
</dbReference>
<dbReference type="AlphaFoldDB" id="A0A3E1R9L2"/>
<evidence type="ECO:0000256" key="1">
    <source>
        <dbReference type="ARBA" id="ARBA00022737"/>
    </source>
</evidence>
<reference evidence="9 10" key="1">
    <citation type="submission" date="2018-05" db="EMBL/GenBank/DDBJ databases">
        <title>Rhodoferax soyangensis sp.nov., isolated from an oligotrophic freshwater lake.</title>
        <authorList>
            <person name="Park M."/>
        </authorList>
    </citation>
    <scope>NUCLEOTIDE SEQUENCE [LARGE SCALE GENOMIC DNA]</scope>
    <source>
        <strain evidence="9 10">IMCC26218</strain>
    </source>
</reference>
<evidence type="ECO:0000256" key="4">
    <source>
        <dbReference type="PROSITE-ProRule" id="PRU00339"/>
    </source>
</evidence>
<keyword evidence="6" id="KW-0472">Membrane</keyword>
<dbReference type="Gene3D" id="1.25.40.10">
    <property type="entry name" value="Tetratricopeptide repeat domain"/>
    <property type="match status" value="1"/>
</dbReference>
<evidence type="ECO:0000256" key="3">
    <source>
        <dbReference type="ARBA" id="ARBA00022803"/>
    </source>
</evidence>
<accession>A0A3E1R9L2</accession>
<protein>
    <submittedName>
        <fullName evidence="9">C-type cytochrome biogenesis protein CcmI</fullName>
    </submittedName>
</protein>
<dbReference type="InterPro" id="IPR019734">
    <property type="entry name" value="TPR_rpt"/>
</dbReference>
<proteinExistence type="predicted"/>
<feature type="region of interest" description="Disordered" evidence="5">
    <location>
        <begin position="120"/>
        <end position="139"/>
    </location>
</feature>
<keyword evidence="6" id="KW-1133">Transmembrane helix</keyword>
<name>A0A3E1R9L2_9BURK</name>
<evidence type="ECO:0000256" key="2">
    <source>
        <dbReference type="ARBA" id="ARBA00022748"/>
    </source>
</evidence>
<dbReference type="PROSITE" id="PS50005">
    <property type="entry name" value="TPR"/>
    <property type="match status" value="1"/>
</dbReference>
<dbReference type="PANTHER" id="PTHR47870:SF1">
    <property type="entry name" value="CYTOCHROME C-TYPE BIOGENESIS PROTEIN CCMH"/>
    <property type="match status" value="1"/>
</dbReference>
<dbReference type="Proteomes" id="UP000260665">
    <property type="component" value="Unassembled WGS sequence"/>
</dbReference>
<evidence type="ECO:0000256" key="5">
    <source>
        <dbReference type="SAM" id="MobiDB-lite"/>
    </source>
</evidence>
<keyword evidence="1" id="KW-0677">Repeat</keyword>
<keyword evidence="6" id="KW-0812">Transmembrane</keyword>
<feature type="repeat" description="TPR" evidence="4">
    <location>
        <begin position="161"/>
        <end position="194"/>
    </location>
</feature>
<dbReference type="InterPro" id="IPR056413">
    <property type="entry name" value="TPR_CcmH_CycH"/>
</dbReference>
<dbReference type="EMBL" id="QFZK01000017">
    <property type="protein sequence ID" value="RFO95370.1"/>
    <property type="molecule type" value="Genomic_DNA"/>
</dbReference>
<evidence type="ECO:0000259" key="7">
    <source>
        <dbReference type="Pfam" id="PF23892"/>
    </source>
</evidence>
<dbReference type="InterPro" id="IPR011990">
    <property type="entry name" value="TPR-like_helical_dom_sf"/>
</dbReference>
<keyword evidence="3 4" id="KW-0802">TPR repeat</keyword>
<sequence length="425" mass="43415">MNDTIEGIKQQLAQLKELHASGVLPEAEFVEGKATLERRILDLVLAGPPVSAAAPAAGTAAATATAPLAAAAAAAAPKQTPAEPVAKPSGLLLVGLVVAVVAVAAGGYLWKGMPSTMSGGAEGAQAVSADGQPAPHATNSDQIAAMTEKLAERLKDKPDDVEGWSMLARSYSVLGRHAEALKAYEKASNLRKDDPTLLADYADSLAVNSNNSLEGEPMKLVDRALKLDPKNLKALYLSGTHAFNKKDYANAVKTWEKLAEVGPPGNVFVREVEPAIAEARNLAGLPAAAKPLDAAPKADASGKTGAASGTGTVSGTVTISAAMAKNAQPEDTLFVFARAAEGSRMPLAILRKQVKDLPLSFSLNDSMAMSPASALSAASGKIIVGARVSKSGNAMPQPGDLSGQSAPVAVGTTALQIEIKEAVKP</sequence>
<dbReference type="SMART" id="SM00028">
    <property type="entry name" value="TPR"/>
    <property type="match status" value="2"/>
</dbReference>
<feature type="domain" description="Cytochrome c-type biogenesis protein H TPR" evidence="8">
    <location>
        <begin position="138"/>
        <end position="263"/>
    </location>
</feature>
<evidence type="ECO:0000256" key="6">
    <source>
        <dbReference type="SAM" id="Phobius"/>
    </source>
</evidence>
<dbReference type="Pfam" id="PF23892">
    <property type="entry name" value="Ig_CycH"/>
    <property type="match status" value="1"/>
</dbReference>
<evidence type="ECO:0000313" key="9">
    <source>
        <dbReference type="EMBL" id="RFO95370.1"/>
    </source>
</evidence>
<organism evidence="9 10">
    <name type="scientific">Rhodoferax lacus</name>
    <dbReference type="NCBI Taxonomy" id="2184758"/>
    <lineage>
        <taxon>Bacteria</taxon>
        <taxon>Pseudomonadati</taxon>
        <taxon>Pseudomonadota</taxon>
        <taxon>Betaproteobacteria</taxon>
        <taxon>Burkholderiales</taxon>
        <taxon>Comamonadaceae</taxon>
        <taxon>Rhodoferax</taxon>
    </lineage>
</organism>
<feature type="transmembrane region" description="Helical" evidence="6">
    <location>
        <begin position="90"/>
        <end position="110"/>
    </location>
</feature>
<evidence type="ECO:0000313" key="10">
    <source>
        <dbReference type="Proteomes" id="UP000260665"/>
    </source>
</evidence>
<keyword evidence="10" id="KW-1185">Reference proteome</keyword>
<dbReference type="SUPFAM" id="SSF48452">
    <property type="entry name" value="TPR-like"/>
    <property type="match status" value="1"/>
</dbReference>